<evidence type="ECO:0000313" key="3">
    <source>
        <dbReference type="Proteomes" id="UP000799440"/>
    </source>
</evidence>
<proteinExistence type="predicted"/>
<organism evidence="2 3">
    <name type="scientific">Sporormia fimetaria CBS 119925</name>
    <dbReference type="NCBI Taxonomy" id="1340428"/>
    <lineage>
        <taxon>Eukaryota</taxon>
        <taxon>Fungi</taxon>
        <taxon>Dikarya</taxon>
        <taxon>Ascomycota</taxon>
        <taxon>Pezizomycotina</taxon>
        <taxon>Dothideomycetes</taxon>
        <taxon>Pleosporomycetidae</taxon>
        <taxon>Pleosporales</taxon>
        <taxon>Sporormiaceae</taxon>
        <taxon>Sporormia</taxon>
    </lineage>
</organism>
<gene>
    <name evidence="2" type="ORF">M011DRAFT_99724</name>
</gene>
<feature type="region of interest" description="Disordered" evidence="1">
    <location>
        <begin position="1"/>
        <end position="45"/>
    </location>
</feature>
<dbReference type="AlphaFoldDB" id="A0A6A6VAI2"/>
<name>A0A6A6VAI2_9PLEO</name>
<dbReference type="Proteomes" id="UP000799440">
    <property type="component" value="Unassembled WGS sequence"/>
</dbReference>
<sequence>MGGRSHTSREDDSAGQEHAAVVTPGNCGMASPPVSWDADPRASRRGDSGAVVIVAEGAWVEGESCNAGGGGWKTAGSTDAAAGWRGCSGLLWAWASLLELKGAGLTPSNGDRAGRGEMLKLSRI</sequence>
<protein>
    <submittedName>
        <fullName evidence="2">Uncharacterized protein</fullName>
    </submittedName>
</protein>
<evidence type="ECO:0000313" key="2">
    <source>
        <dbReference type="EMBL" id="KAF2746157.1"/>
    </source>
</evidence>
<keyword evidence="3" id="KW-1185">Reference proteome</keyword>
<accession>A0A6A6VAI2</accession>
<evidence type="ECO:0000256" key="1">
    <source>
        <dbReference type="SAM" id="MobiDB-lite"/>
    </source>
</evidence>
<reference evidence="2" key="1">
    <citation type="journal article" date="2020" name="Stud. Mycol.">
        <title>101 Dothideomycetes genomes: a test case for predicting lifestyles and emergence of pathogens.</title>
        <authorList>
            <person name="Haridas S."/>
            <person name="Albert R."/>
            <person name="Binder M."/>
            <person name="Bloem J."/>
            <person name="Labutti K."/>
            <person name="Salamov A."/>
            <person name="Andreopoulos B."/>
            <person name="Baker S."/>
            <person name="Barry K."/>
            <person name="Bills G."/>
            <person name="Bluhm B."/>
            <person name="Cannon C."/>
            <person name="Castanera R."/>
            <person name="Culley D."/>
            <person name="Daum C."/>
            <person name="Ezra D."/>
            <person name="Gonzalez J."/>
            <person name="Henrissat B."/>
            <person name="Kuo A."/>
            <person name="Liang C."/>
            <person name="Lipzen A."/>
            <person name="Lutzoni F."/>
            <person name="Magnuson J."/>
            <person name="Mondo S."/>
            <person name="Nolan M."/>
            <person name="Ohm R."/>
            <person name="Pangilinan J."/>
            <person name="Park H.-J."/>
            <person name="Ramirez L."/>
            <person name="Alfaro M."/>
            <person name="Sun H."/>
            <person name="Tritt A."/>
            <person name="Yoshinaga Y."/>
            <person name="Zwiers L.-H."/>
            <person name="Turgeon B."/>
            <person name="Goodwin S."/>
            <person name="Spatafora J."/>
            <person name="Crous P."/>
            <person name="Grigoriev I."/>
        </authorList>
    </citation>
    <scope>NUCLEOTIDE SEQUENCE</scope>
    <source>
        <strain evidence="2">CBS 119925</strain>
    </source>
</reference>
<dbReference type="EMBL" id="MU006579">
    <property type="protein sequence ID" value="KAF2746157.1"/>
    <property type="molecule type" value="Genomic_DNA"/>
</dbReference>